<dbReference type="OrthoDB" id="58529at2759"/>
<gene>
    <name evidence="3" type="ORF">I350_02162</name>
</gene>
<dbReference type="AlphaFoldDB" id="A0A1E3KA04"/>
<feature type="region of interest" description="Disordered" evidence="1">
    <location>
        <begin position="153"/>
        <end position="195"/>
    </location>
</feature>
<dbReference type="InterPro" id="IPR045865">
    <property type="entry name" value="ACT-like_dom_sf"/>
</dbReference>
<dbReference type="InterPro" id="IPR027795">
    <property type="entry name" value="CASTOR_ACT_dom"/>
</dbReference>
<evidence type="ECO:0000256" key="1">
    <source>
        <dbReference type="SAM" id="MobiDB-lite"/>
    </source>
</evidence>
<reference evidence="3 4" key="1">
    <citation type="submission" date="2016-06" db="EMBL/GenBank/DDBJ databases">
        <title>Evolution of pathogenesis and genome organization in the Tremellales.</title>
        <authorList>
            <person name="Cuomo C."/>
            <person name="Litvintseva A."/>
            <person name="Heitman J."/>
            <person name="Chen Y."/>
            <person name="Sun S."/>
            <person name="Springer D."/>
            <person name="Dromer F."/>
            <person name="Young S."/>
            <person name="Zeng Q."/>
            <person name="Chapman S."/>
            <person name="Gujja S."/>
            <person name="Saif S."/>
            <person name="Birren B."/>
        </authorList>
    </citation>
    <scope>NUCLEOTIDE SEQUENCE [LARGE SCALE GENOMIC DNA]</scope>
    <source>
        <strain evidence="3 4">CBS 6273</strain>
    </source>
</reference>
<sequence>MLDISIIALEDPVAIVHIPIALTLADACTSKIYWTLDAAERLSPEFFNITSNRIEASDSLMSMFGSAQLMAQEWAATADSEVLISPDWRVFEISSGDEDDVRNYDSPHLRHVSAPLARANISILYQSSYFTDFLLVKESDFEKAAGIFSQQGWHVSPTAPSPRRPLPLPTPTSSSFSSFSTSSSPSPTPSPQPEISVLPHPLACVGLSRAAEVRFAEQLRKFLVWPERAVAVHSPVGNVSDDEDESEGEADELEGERRRLAASRSARDLSPSQTHKRPFISYTQNEDGASLLTEIRILRTMFPVGEAGEDDHVQSGGELAWIDRDLGLDEAVADSEEEDDDWVEWEIQTPVDMQSADVKESDGGVVEAFEKGHRKVSSLPCTPHEPLHAFHTRTHTQIDLKTQFIQTTQSIHSVDLASYPPSLSGSISSNITATTIEPEVRVSFPTPSLLPAVELPIRWSGRKMKNEGKGKKRCLQMDLRSLGDAGHGDGEGIYHLDKSGLVTRFSSLLAGSSVKRPIRMLYSSTFHTANILVESRDVKRAKGLLERRRRSAEWA</sequence>
<feature type="compositionally biased region" description="Low complexity" evidence="1">
    <location>
        <begin position="171"/>
        <end position="185"/>
    </location>
</feature>
<evidence type="ECO:0000259" key="2">
    <source>
        <dbReference type="Pfam" id="PF13840"/>
    </source>
</evidence>
<dbReference type="Proteomes" id="UP000095149">
    <property type="component" value="Unassembled WGS sequence"/>
</dbReference>
<proteinExistence type="predicted"/>
<dbReference type="GO" id="GO:0046394">
    <property type="term" value="P:carboxylic acid biosynthetic process"/>
    <property type="evidence" value="ECO:0007669"/>
    <property type="project" value="UniProtKB-ARBA"/>
</dbReference>
<feature type="domain" description="CASTOR ACT" evidence="2">
    <location>
        <begin position="112"/>
        <end position="146"/>
    </location>
</feature>
<dbReference type="PANTHER" id="PTHR31131">
    <property type="entry name" value="CHROMOSOME 1, WHOLE GENOME SHOTGUN SEQUENCE"/>
    <property type="match status" value="1"/>
</dbReference>
<feature type="compositionally biased region" description="Acidic residues" evidence="1">
    <location>
        <begin position="240"/>
        <end position="254"/>
    </location>
</feature>
<organism evidence="3 4">
    <name type="scientific">Cryptococcus amylolentus CBS 6273</name>
    <dbReference type="NCBI Taxonomy" id="1296118"/>
    <lineage>
        <taxon>Eukaryota</taxon>
        <taxon>Fungi</taxon>
        <taxon>Dikarya</taxon>
        <taxon>Basidiomycota</taxon>
        <taxon>Agaricomycotina</taxon>
        <taxon>Tremellomycetes</taxon>
        <taxon>Tremellales</taxon>
        <taxon>Cryptococcaceae</taxon>
        <taxon>Cryptococcus</taxon>
    </lineage>
</organism>
<dbReference type="GO" id="GO:0006520">
    <property type="term" value="P:amino acid metabolic process"/>
    <property type="evidence" value="ECO:0007669"/>
    <property type="project" value="UniProtKB-ARBA"/>
</dbReference>
<dbReference type="Pfam" id="PF13840">
    <property type="entry name" value="ACT_7"/>
    <property type="match status" value="1"/>
</dbReference>
<dbReference type="EMBL" id="MEKH01000003">
    <property type="protein sequence ID" value="ODO09939.1"/>
    <property type="molecule type" value="Genomic_DNA"/>
</dbReference>
<dbReference type="SUPFAM" id="SSF55021">
    <property type="entry name" value="ACT-like"/>
    <property type="match status" value="1"/>
</dbReference>
<protein>
    <recommendedName>
        <fullName evidence="2">CASTOR ACT domain-containing protein</fullName>
    </recommendedName>
</protein>
<dbReference type="InterPro" id="IPR051719">
    <property type="entry name" value="CASTOR_mTORC1"/>
</dbReference>
<feature type="region of interest" description="Disordered" evidence="1">
    <location>
        <begin position="236"/>
        <end position="279"/>
    </location>
</feature>
<comment type="caution">
    <text evidence="3">The sequence shown here is derived from an EMBL/GenBank/DDBJ whole genome shotgun (WGS) entry which is preliminary data.</text>
</comment>
<dbReference type="Gene3D" id="3.30.2130.10">
    <property type="entry name" value="VC0802-like"/>
    <property type="match status" value="2"/>
</dbReference>
<evidence type="ECO:0000313" key="3">
    <source>
        <dbReference type="EMBL" id="ODO09939.1"/>
    </source>
</evidence>
<feature type="compositionally biased region" description="Pro residues" evidence="1">
    <location>
        <begin position="159"/>
        <end position="170"/>
    </location>
</feature>
<accession>A0A1E3KA04</accession>
<dbReference type="PANTHER" id="PTHR31131:SF6">
    <property type="entry name" value="CASTOR ACT DOMAIN-CONTAINING PROTEIN"/>
    <property type="match status" value="1"/>
</dbReference>
<name>A0A1E3KA04_9TREE</name>
<evidence type="ECO:0000313" key="4">
    <source>
        <dbReference type="Proteomes" id="UP000095149"/>
    </source>
</evidence>